<organism evidence="2 3">
    <name type="scientific">Thermothielavioides terrestris (strain ATCC 38088 / NRRL 8126)</name>
    <name type="common">Thielavia terrestris</name>
    <dbReference type="NCBI Taxonomy" id="578455"/>
    <lineage>
        <taxon>Eukaryota</taxon>
        <taxon>Fungi</taxon>
        <taxon>Dikarya</taxon>
        <taxon>Ascomycota</taxon>
        <taxon>Pezizomycotina</taxon>
        <taxon>Sordariomycetes</taxon>
        <taxon>Sordariomycetidae</taxon>
        <taxon>Sordariales</taxon>
        <taxon>Chaetomiaceae</taxon>
        <taxon>Thermothielavioides</taxon>
        <taxon>Thermothielavioides terrestris</taxon>
    </lineage>
</organism>
<protein>
    <submittedName>
        <fullName evidence="2">Uncharacterized protein</fullName>
    </submittedName>
</protein>
<dbReference type="RefSeq" id="XP_003657756.1">
    <property type="nucleotide sequence ID" value="XM_003657708.1"/>
</dbReference>
<dbReference type="HOGENOM" id="CLU_1157071_0_0_1"/>
<feature type="compositionally biased region" description="Polar residues" evidence="1">
    <location>
        <begin position="229"/>
        <end position="240"/>
    </location>
</feature>
<feature type="compositionally biased region" description="Low complexity" evidence="1">
    <location>
        <begin position="206"/>
        <end position="218"/>
    </location>
</feature>
<dbReference type="KEGG" id="ttt:THITE_2123751"/>
<accession>G2RHV8</accession>
<reference evidence="2 3" key="1">
    <citation type="journal article" date="2011" name="Nat. Biotechnol.">
        <title>Comparative genomic analysis of the thermophilic biomass-degrading fungi Myceliophthora thermophila and Thielavia terrestris.</title>
        <authorList>
            <person name="Berka R.M."/>
            <person name="Grigoriev I.V."/>
            <person name="Otillar R."/>
            <person name="Salamov A."/>
            <person name="Grimwood J."/>
            <person name="Reid I."/>
            <person name="Ishmael N."/>
            <person name="John T."/>
            <person name="Darmond C."/>
            <person name="Moisan M.-C."/>
            <person name="Henrissat B."/>
            <person name="Coutinho P.M."/>
            <person name="Lombard V."/>
            <person name="Natvig D.O."/>
            <person name="Lindquist E."/>
            <person name="Schmutz J."/>
            <person name="Lucas S."/>
            <person name="Harris P."/>
            <person name="Powlowski J."/>
            <person name="Bellemare A."/>
            <person name="Taylor D."/>
            <person name="Butler G."/>
            <person name="de Vries R.P."/>
            <person name="Allijn I.E."/>
            <person name="van den Brink J."/>
            <person name="Ushinsky S."/>
            <person name="Storms R."/>
            <person name="Powell A.J."/>
            <person name="Paulsen I.T."/>
            <person name="Elbourne L.D.H."/>
            <person name="Baker S.E."/>
            <person name="Magnuson J."/>
            <person name="LaBoissiere S."/>
            <person name="Clutterbuck A.J."/>
            <person name="Martinez D."/>
            <person name="Wogulis M."/>
            <person name="de Leon A.L."/>
            <person name="Rey M.W."/>
            <person name="Tsang A."/>
        </authorList>
    </citation>
    <scope>NUCLEOTIDE SEQUENCE [LARGE SCALE GENOMIC DNA]</scope>
    <source>
        <strain evidence="3">ATCC 38088 / NRRL 8126</strain>
    </source>
</reference>
<gene>
    <name evidence="2" type="ORF">THITE_2123751</name>
</gene>
<dbReference type="eggNOG" id="ENOG502SZNV">
    <property type="taxonomic scope" value="Eukaryota"/>
</dbReference>
<sequence length="240" mass="26275">MKKAGENTTEQFPAWAVREEEELPGSGTLTHYVSDFDSSAIISMENNELLVDFDGYSISPEALFEPPHPGADVLPQLGKPSLFDDGVPPADECFSSSEGDYFYTDGKGNVFPIDRHVAQDTDETEWPATPQLINSEGISYEADEVEGEQWDANAHATYIMYHEVQHWPPVPGARIDAEDVAGQPWTLLHLDDAPFASWADDGPEPSSKSSSRRGSQSSEAPEPPDPRARSSQVSQIIPQG</sequence>
<dbReference type="GeneID" id="11522249"/>
<proteinExistence type="predicted"/>
<feature type="region of interest" description="Disordered" evidence="1">
    <location>
        <begin position="195"/>
        <end position="240"/>
    </location>
</feature>
<dbReference type="Proteomes" id="UP000008181">
    <property type="component" value="Chromosome 6"/>
</dbReference>
<evidence type="ECO:0000256" key="1">
    <source>
        <dbReference type="SAM" id="MobiDB-lite"/>
    </source>
</evidence>
<evidence type="ECO:0000313" key="2">
    <source>
        <dbReference type="EMBL" id="AEO71420.1"/>
    </source>
</evidence>
<dbReference type="OrthoDB" id="4898608at2759"/>
<dbReference type="AlphaFoldDB" id="G2RHV8"/>
<name>G2RHV8_THETT</name>
<keyword evidence="3" id="KW-1185">Reference proteome</keyword>
<evidence type="ECO:0000313" key="3">
    <source>
        <dbReference type="Proteomes" id="UP000008181"/>
    </source>
</evidence>
<dbReference type="EMBL" id="CP003014">
    <property type="protein sequence ID" value="AEO71420.1"/>
    <property type="molecule type" value="Genomic_DNA"/>
</dbReference>